<feature type="non-terminal residue" evidence="1">
    <location>
        <position position="51"/>
    </location>
</feature>
<protein>
    <submittedName>
        <fullName evidence="1">Uncharacterized protein</fullName>
    </submittedName>
</protein>
<dbReference type="EMBL" id="CM043796">
    <property type="protein sequence ID" value="KAI4816885.1"/>
    <property type="molecule type" value="Genomic_DNA"/>
</dbReference>
<keyword evidence="2" id="KW-1185">Reference proteome</keyword>
<dbReference type="Proteomes" id="UP001057452">
    <property type="component" value="Chromosome 12"/>
</dbReference>
<gene>
    <name evidence="1" type="ORF">KUCAC02_009185</name>
</gene>
<reference evidence="1" key="1">
    <citation type="submission" date="2022-05" db="EMBL/GenBank/DDBJ databases">
        <title>Chromosome-level genome of Chaenocephalus aceratus.</title>
        <authorList>
            <person name="Park H."/>
        </authorList>
    </citation>
    <scope>NUCLEOTIDE SEQUENCE</scope>
    <source>
        <strain evidence="1">KU_202001</strain>
    </source>
</reference>
<evidence type="ECO:0000313" key="1">
    <source>
        <dbReference type="EMBL" id="KAI4816885.1"/>
    </source>
</evidence>
<sequence>QDFPVCMCSQSAANQSPVSPLWLELSADGTQVTLLSSCPAEWGSPNLLSVS</sequence>
<name>A0ACB9WSJ8_CHAAC</name>
<proteinExistence type="predicted"/>
<accession>A0ACB9WSJ8</accession>
<comment type="caution">
    <text evidence="1">The sequence shown here is derived from an EMBL/GenBank/DDBJ whole genome shotgun (WGS) entry which is preliminary data.</text>
</comment>
<evidence type="ECO:0000313" key="2">
    <source>
        <dbReference type="Proteomes" id="UP001057452"/>
    </source>
</evidence>
<feature type="non-terminal residue" evidence="1">
    <location>
        <position position="1"/>
    </location>
</feature>
<organism evidence="1 2">
    <name type="scientific">Chaenocephalus aceratus</name>
    <name type="common">Blackfin icefish</name>
    <name type="synonym">Chaenichthys aceratus</name>
    <dbReference type="NCBI Taxonomy" id="36190"/>
    <lineage>
        <taxon>Eukaryota</taxon>
        <taxon>Metazoa</taxon>
        <taxon>Chordata</taxon>
        <taxon>Craniata</taxon>
        <taxon>Vertebrata</taxon>
        <taxon>Euteleostomi</taxon>
        <taxon>Actinopterygii</taxon>
        <taxon>Neopterygii</taxon>
        <taxon>Teleostei</taxon>
        <taxon>Neoteleostei</taxon>
        <taxon>Acanthomorphata</taxon>
        <taxon>Eupercaria</taxon>
        <taxon>Perciformes</taxon>
        <taxon>Notothenioidei</taxon>
        <taxon>Channichthyidae</taxon>
        <taxon>Chaenocephalus</taxon>
    </lineage>
</organism>